<name>A0A1X6NGR1_9APHY</name>
<accession>A0A1X6NGR1</accession>
<dbReference type="RefSeq" id="XP_024344347.1">
    <property type="nucleotide sequence ID" value="XM_024482515.1"/>
</dbReference>
<evidence type="ECO:0000256" key="1">
    <source>
        <dbReference type="SAM" id="MobiDB-lite"/>
    </source>
</evidence>
<organism evidence="2 3">
    <name type="scientific">Postia placenta MAD-698-R-SB12</name>
    <dbReference type="NCBI Taxonomy" id="670580"/>
    <lineage>
        <taxon>Eukaryota</taxon>
        <taxon>Fungi</taxon>
        <taxon>Dikarya</taxon>
        <taxon>Basidiomycota</taxon>
        <taxon>Agaricomycotina</taxon>
        <taxon>Agaricomycetes</taxon>
        <taxon>Polyporales</taxon>
        <taxon>Adustoporiaceae</taxon>
        <taxon>Rhodonia</taxon>
    </lineage>
</organism>
<dbReference type="EMBL" id="KZ110591">
    <property type="protein sequence ID" value="OSX67553.1"/>
    <property type="molecule type" value="Genomic_DNA"/>
</dbReference>
<dbReference type="AlphaFoldDB" id="A0A1X6NGR1"/>
<protein>
    <submittedName>
        <fullName evidence="2">Uncharacterized protein</fullName>
    </submittedName>
</protein>
<keyword evidence="3" id="KW-1185">Reference proteome</keyword>
<feature type="compositionally biased region" description="Acidic residues" evidence="1">
    <location>
        <begin position="61"/>
        <end position="70"/>
    </location>
</feature>
<evidence type="ECO:0000313" key="3">
    <source>
        <dbReference type="Proteomes" id="UP000194127"/>
    </source>
</evidence>
<feature type="compositionally biased region" description="Polar residues" evidence="1">
    <location>
        <begin position="95"/>
        <end position="139"/>
    </location>
</feature>
<evidence type="ECO:0000313" key="2">
    <source>
        <dbReference type="EMBL" id="OSX67553.1"/>
    </source>
</evidence>
<dbReference type="GeneID" id="36327464"/>
<proteinExistence type="predicted"/>
<feature type="region of interest" description="Disordered" evidence="1">
    <location>
        <begin position="47"/>
        <end position="139"/>
    </location>
</feature>
<gene>
    <name evidence="2" type="ORF">POSPLADRAFT_1072419</name>
</gene>
<sequence length="139" mass="14670">MTDHALNELPHSGLVTHSSAVEPVGSTNIQTAEAAILLQVHRVNGLRDLDEDDEAHRDAGEDSSDGEDETFIWRPRGSMTAVTSGIPSQKRGTRKPSSASIGNKSTTASGQAKTPANVNTGKDGSNAQHQSTSATPQRR</sequence>
<dbReference type="Proteomes" id="UP000194127">
    <property type="component" value="Unassembled WGS sequence"/>
</dbReference>
<reference evidence="2 3" key="1">
    <citation type="submission" date="2017-04" db="EMBL/GenBank/DDBJ databases">
        <title>Genome Sequence of the Model Brown-Rot Fungus Postia placenta SB12.</title>
        <authorList>
            <consortium name="DOE Joint Genome Institute"/>
            <person name="Gaskell J."/>
            <person name="Kersten P."/>
            <person name="Larrondo L.F."/>
            <person name="Canessa P."/>
            <person name="Martinez D."/>
            <person name="Hibbett D."/>
            <person name="Schmoll M."/>
            <person name="Kubicek C.P."/>
            <person name="Martinez A.T."/>
            <person name="Yadav J."/>
            <person name="Master E."/>
            <person name="Magnuson J.K."/>
            <person name="James T."/>
            <person name="Yaver D."/>
            <person name="Berka R."/>
            <person name="Labutti K."/>
            <person name="Lipzen A."/>
            <person name="Aerts A."/>
            <person name="Barry K."/>
            <person name="Henrissat B."/>
            <person name="Blanchette R."/>
            <person name="Grigoriev I."/>
            <person name="Cullen D."/>
        </authorList>
    </citation>
    <scope>NUCLEOTIDE SEQUENCE [LARGE SCALE GENOMIC DNA]</scope>
    <source>
        <strain evidence="2 3">MAD-698-R-SB12</strain>
    </source>
</reference>